<evidence type="ECO:0000313" key="9">
    <source>
        <dbReference type="EMBL" id="KAJ1360611.1"/>
    </source>
</evidence>
<gene>
    <name evidence="9" type="ORF">KIN20_019637</name>
</gene>
<comment type="subcellular location">
    <subcellularLocation>
        <location evidence="1">Mitochondrion inner membrane</location>
        <topology evidence="1">Multi-pass membrane protein</topology>
    </subcellularLocation>
</comment>
<sequence>MEQFQYLRENIKPVKTYLTSRRKKLLSKRFSECTVILCVSIICLGLSVYSGSAVDIILITPEKAIKLVANDFFFATFLLFLARSINESSLNFEDTFSLYIFFRNLSFFRGMIAGGLAAMFQIIVTTPMELLKMQVQD</sequence>
<proteinExistence type="inferred from homology"/>
<dbReference type="SUPFAM" id="SSF103506">
    <property type="entry name" value="Mitochondrial carrier"/>
    <property type="match status" value="1"/>
</dbReference>
<evidence type="ECO:0000256" key="3">
    <source>
        <dbReference type="ARBA" id="ARBA00022692"/>
    </source>
</evidence>
<dbReference type="GO" id="GO:0005313">
    <property type="term" value="F:L-glutamate transmembrane transporter activity"/>
    <property type="evidence" value="ECO:0007669"/>
    <property type="project" value="TreeGrafter"/>
</dbReference>
<evidence type="ECO:0000313" key="10">
    <source>
        <dbReference type="Proteomes" id="UP001196413"/>
    </source>
</evidence>
<dbReference type="EMBL" id="JAHQIW010003922">
    <property type="protein sequence ID" value="KAJ1360611.1"/>
    <property type="molecule type" value="Genomic_DNA"/>
</dbReference>
<dbReference type="GO" id="GO:0005743">
    <property type="term" value="C:mitochondrial inner membrane"/>
    <property type="evidence" value="ECO:0007669"/>
    <property type="project" value="UniProtKB-SubCell"/>
</dbReference>
<dbReference type="InterPro" id="IPR051028">
    <property type="entry name" value="Mito_Solute_Carrier"/>
</dbReference>
<keyword evidence="7 8" id="KW-0472">Membrane</keyword>
<dbReference type="PANTHER" id="PTHR45678:SF5">
    <property type="entry name" value="AT03939P-RELATED"/>
    <property type="match status" value="1"/>
</dbReference>
<feature type="transmembrane region" description="Helical" evidence="8">
    <location>
        <begin position="30"/>
        <end position="52"/>
    </location>
</feature>
<evidence type="ECO:0000256" key="6">
    <source>
        <dbReference type="ARBA" id="ARBA00023128"/>
    </source>
</evidence>
<evidence type="ECO:0000256" key="1">
    <source>
        <dbReference type="ARBA" id="ARBA00004448"/>
    </source>
</evidence>
<dbReference type="Proteomes" id="UP001196413">
    <property type="component" value="Unassembled WGS sequence"/>
</dbReference>
<feature type="transmembrane region" description="Helical" evidence="8">
    <location>
        <begin position="106"/>
        <end position="124"/>
    </location>
</feature>
<accession>A0AAD5QV62</accession>
<dbReference type="GO" id="GO:0015183">
    <property type="term" value="F:L-aspartate transmembrane transporter activity"/>
    <property type="evidence" value="ECO:0007669"/>
    <property type="project" value="TreeGrafter"/>
</dbReference>
<organism evidence="9 10">
    <name type="scientific">Parelaphostrongylus tenuis</name>
    <name type="common">Meningeal worm</name>
    <dbReference type="NCBI Taxonomy" id="148309"/>
    <lineage>
        <taxon>Eukaryota</taxon>
        <taxon>Metazoa</taxon>
        <taxon>Ecdysozoa</taxon>
        <taxon>Nematoda</taxon>
        <taxon>Chromadorea</taxon>
        <taxon>Rhabditida</taxon>
        <taxon>Rhabditina</taxon>
        <taxon>Rhabditomorpha</taxon>
        <taxon>Strongyloidea</taxon>
        <taxon>Metastrongylidae</taxon>
        <taxon>Parelaphostrongylus</taxon>
    </lineage>
</organism>
<keyword evidence="4" id="KW-0999">Mitochondrion inner membrane</keyword>
<comment type="similarity">
    <text evidence="2">Belongs to the mitochondrial carrier (TC 2.A.29) family.</text>
</comment>
<evidence type="ECO:0000256" key="2">
    <source>
        <dbReference type="ARBA" id="ARBA00006375"/>
    </source>
</evidence>
<keyword evidence="10" id="KW-1185">Reference proteome</keyword>
<evidence type="ECO:0000256" key="8">
    <source>
        <dbReference type="SAM" id="Phobius"/>
    </source>
</evidence>
<protein>
    <submittedName>
        <fullName evidence="9">Uncharacterized protein</fullName>
    </submittedName>
</protein>
<evidence type="ECO:0000256" key="4">
    <source>
        <dbReference type="ARBA" id="ARBA00022792"/>
    </source>
</evidence>
<dbReference type="GO" id="GO:0043490">
    <property type="term" value="P:malate-aspartate shuttle"/>
    <property type="evidence" value="ECO:0007669"/>
    <property type="project" value="TreeGrafter"/>
</dbReference>
<evidence type="ECO:0000256" key="5">
    <source>
        <dbReference type="ARBA" id="ARBA00022989"/>
    </source>
</evidence>
<comment type="caution">
    <text evidence="9">The sequence shown here is derived from an EMBL/GenBank/DDBJ whole genome shotgun (WGS) entry which is preliminary data.</text>
</comment>
<dbReference type="PANTHER" id="PTHR45678">
    <property type="entry name" value="MITOCHONDRIAL 2-OXODICARBOXYLATE CARRIER 1-RELATED"/>
    <property type="match status" value="1"/>
</dbReference>
<keyword evidence="5 8" id="KW-1133">Transmembrane helix</keyword>
<keyword evidence="3 8" id="KW-0812">Transmembrane</keyword>
<dbReference type="InterPro" id="IPR023395">
    <property type="entry name" value="MCP_dom_sf"/>
</dbReference>
<evidence type="ECO:0000256" key="7">
    <source>
        <dbReference type="ARBA" id="ARBA00023136"/>
    </source>
</evidence>
<keyword evidence="6" id="KW-0496">Mitochondrion</keyword>
<feature type="transmembrane region" description="Helical" evidence="8">
    <location>
        <begin position="64"/>
        <end position="85"/>
    </location>
</feature>
<dbReference type="Gene3D" id="1.50.40.10">
    <property type="entry name" value="Mitochondrial carrier domain"/>
    <property type="match status" value="1"/>
</dbReference>
<reference evidence="9" key="1">
    <citation type="submission" date="2021-06" db="EMBL/GenBank/DDBJ databases">
        <title>Parelaphostrongylus tenuis whole genome reference sequence.</title>
        <authorList>
            <person name="Garwood T.J."/>
            <person name="Larsen P.A."/>
            <person name="Fountain-Jones N.M."/>
            <person name="Garbe J.R."/>
            <person name="Macchietto M.G."/>
            <person name="Kania S.A."/>
            <person name="Gerhold R.W."/>
            <person name="Richards J.E."/>
            <person name="Wolf T.M."/>
        </authorList>
    </citation>
    <scope>NUCLEOTIDE SEQUENCE</scope>
    <source>
        <strain evidence="9">MNPRO001-30</strain>
        <tissue evidence="9">Meninges</tissue>
    </source>
</reference>
<name>A0AAD5QV62_PARTN</name>
<dbReference type="AlphaFoldDB" id="A0AAD5QV62"/>